<evidence type="ECO:0000313" key="4">
    <source>
        <dbReference type="Proteomes" id="UP000269998"/>
    </source>
</evidence>
<proteinExistence type="predicted"/>
<dbReference type="EC" id="3.6.1.13" evidence="3"/>
<dbReference type="EMBL" id="LR130759">
    <property type="protein sequence ID" value="VDM88767.1"/>
    <property type="molecule type" value="Genomic_DNA"/>
</dbReference>
<protein>
    <submittedName>
        <fullName evidence="3">ADP-ribose pyrophosphatase</fullName>
        <ecNumber evidence="3">3.6.1.13</ecNumber>
    </submittedName>
</protein>
<dbReference type="PROSITE" id="PS51462">
    <property type="entry name" value="NUDIX"/>
    <property type="match status" value="1"/>
</dbReference>
<dbReference type="InterPro" id="IPR000086">
    <property type="entry name" value="NUDIX_hydrolase_dom"/>
</dbReference>
<keyword evidence="4" id="KW-1185">Reference proteome</keyword>
<organism evidence="3 4">
    <name type="scientific">Mycobacterium basiliense</name>
    <dbReference type="NCBI Taxonomy" id="2094119"/>
    <lineage>
        <taxon>Bacteria</taxon>
        <taxon>Bacillati</taxon>
        <taxon>Actinomycetota</taxon>
        <taxon>Actinomycetes</taxon>
        <taxon>Mycobacteriales</taxon>
        <taxon>Mycobacteriaceae</taxon>
        <taxon>Mycobacterium</taxon>
    </lineage>
</organism>
<dbReference type="InterPro" id="IPR015797">
    <property type="entry name" value="NUDIX_hydrolase-like_dom_sf"/>
</dbReference>
<dbReference type="GO" id="GO:0047631">
    <property type="term" value="F:ADP-ribose diphosphatase activity"/>
    <property type="evidence" value="ECO:0007669"/>
    <property type="project" value="UniProtKB-EC"/>
</dbReference>
<reference evidence="4" key="1">
    <citation type="submission" date="2018-02" db="EMBL/GenBank/DDBJ databases">
        <authorList>
            <person name="Seth-Smith MB H."/>
            <person name="Seth-Smith H."/>
        </authorList>
    </citation>
    <scope>NUCLEOTIDE SEQUENCE [LARGE SCALE GENOMIC DNA]</scope>
</reference>
<dbReference type="AlphaFoldDB" id="A0A3S5CZS0"/>
<accession>A0A3S5CZS0</accession>
<dbReference type="PANTHER" id="PTHR11839:SF31">
    <property type="entry name" value="ADP-RIBOSE PYROPHOSPHATASE"/>
    <property type="match status" value="1"/>
</dbReference>
<dbReference type="GO" id="GO:0006753">
    <property type="term" value="P:nucleoside phosphate metabolic process"/>
    <property type="evidence" value="ECO:0007669"/>
    <property type="project" value="TreeGrafter"/>
</dbReference>
<evidence type="ECO:0000256" key="1">
    <source>
        <dbReference type="ARBA" id="ARBA00022801"/>
    </source>
</evidence>
<feature type="domain" description="Nudix hydrolase" evidence="2">
    <location>
        <begin position="52"/>
        <end position="183"/>
    </location>
</feature>
<dbReference type="Gene3D" id="3.90.79.10">
    <property type="entry name" value="Nucleoside Triphosphate Pyrophosphohydrolase"/>
    <property type="match status" value="1"/>
</dbReference>
<dbReference type="Proteomes" id="UP000269998">
    <property type="component" value="Chromosome"/>
</dbReference>
<evidence type="ECO:0000313" key="3">
    <source>
        <dbReference type="EMBL" id="VDM88767.1"/>
    </source>
</evidence>
<dbReference type="PANTHER" id="PTHR11839">
    <property type="entry name" value="UDP/ADP-SUGAR PYROPHOSPHATASE"/>
    <property type="match status" value="1"/>
</dbReference>
<dbReference type="GO" id="GO:0005829">
    <property type="term" value="C:cytosol"/>
    <property type="evidence" value="ECO:0007669"/>
    <property type="project" value="TreeGrafter"/>
</dbReference>
<dbReference type="SUPFAM" id="SSF55811">
    <property type="entry name" value="Nudix"/>
    <property type="match status" value="1"/>
</dbReference>
<keyword evidence="1 3" id="KW-0378">Hydrolase</keyword>
<dbReference type="KEGG" id="mbai:MB901379_02331"/>
<gene>
    <name evidence="3" type="primary">nudF_1</name>
    <name evidence="3" type="ORF">MB901379_02331</name>
</gene>
<sequence length="218" mass="23983">MSGSRYPSPRLVAEHDFETTSSETIYTGAIFALRRDRVRMPGDTTAVREVVEHYGAVAIVAMDHDGNIAMVYQYRHALGRRLWELPAGLLDASGEPPHLTAARELQEEAGLQATTWQVLVDLASTPGFSDESVRVYLATGLSAAERPEAHHEEADMTLQWFPLAEVVAKVLTGEIVNAIAVAGILATQMVTMGRIQPRPLQSPWMDKPTSFMARKTAR</sequence>
<dbReference type="Pfam" id="PF00293">
    <property type="entry name" value="NUDIX"/>
    <property type="match status" value="1"/>
</dbReference>
<name>A0A3S5CZS0_9MYCO</name>
<dbReference type="CDD" id="cd24158">
    <property type="entry name" value="NUDIX_ADPRase_Rv1700"/>
    <property type="match status" value="1"/>
</dbReference>
<evidence type="ECO:0000259" key="2">
    <source>
        <dbReference type="PROSITE" id="PS51462"/>
    </source>
</evidence>
<dbReference type="GO" id="GO:0019693">
    <property type="term" value="P:ribose phosphate metabolic process"/>
    <property type="evidence" value="ECO:0007669"/>
    <property type="project" value="TreeGrafter"/>
</dbReference>